<dbReference type="AlphaFoldDB" id="A0A921YTK6"/>
<feature type="transmembrane region" description="Helical" evidence="5">
    <location>
        <begin position="409"/>
        <end position="433"/>
    </location>
</feature>
<keyword evidence="9" id="KW-1185">Reference proteome</keyword>
<dbReference type="OrthoDB" id="7426088at2759"/>
<dbReference type="PROSITE" id="PS50261">
    <property type="entry name" value="G_PROTEIN_RECEP_F2_4"/>
    <property type="match status" value="1"/>
</dbReference>
<dbReference type="EMBL" id="JH668311">
    <property type="protein sequence ID" value="KAG6444564.1"/>
    <property type="molecule type" value="Genomic_DNA"/>
</dbReference>
<feature type="transmembrane region" description="Helical" evidence="5">
    <location>
        <begin position="329"/>
        <end position="349"/>
    </location>
</feature>
<evidence type="ECO:0000256" key="5">
    <source>
        <dbReference type="SAM" id="Phobius"/>
    </source>
</evidence>
<evidence type="ECO:0000259" key="7">
    <source>
        <dbReference type="PROSITE" id="PS50261"/>
    </source>
</evidence>
<organism evidence="8 9">
    <name type="scientific">Manduca sexta</name>
    <name type="common">Tobacco hawkmoth</name>
    <name type="synonym">Tobacco hornworm</name>
    <dbReference type="NCBI Taxonomy" id="7130"/>
    <lineage>
        <taxon>Eukaryota</taxon>
        <taxon>Metazoa</taxon>
        <taxon>Ecdysozoa</taxon>
        <taxon>Arthropoda</taxon>
        <taxon>Hexapoda</taxon>
        <taxon>Insecta</taxon>
        <taxon>Pterygota</taxon>
        <taxon>Neoptera</taxon>
        <taxon>Endopterygota</taxon>
        <taxon>Lepidoptera</taxon>
        <taxon>Glossata</taxon>
        <taxon>Ditrysia</taxon>
        <taxon>Bombycoidea</taxon>
        <taxon>Sphingidae</taxon>
        <taxon>Sphinginae</taxon>
        <taxon>Sphingini</taxon>
        <taxon>Manduca</taxon>
    </lineage>
</organism>
<evidence type="ECO:0000256" key="4">
    <source>
        <dbReference type="ARBA" id="ARBA00023136"/>
    </source>
</evidence>
<gene>
    <name evidence="8" type="ORF">O3G_MSEX003433</name>
</gene>
<dbReference type="GO" id="GO:0008528">
    <property type="term" value="F:G protein-coupled peptide receptor activity"/>
    <property type="evidence" value="ECO:0007669"/>
    <property type="project" value="TreeGrafter"/>
</dbReference>
<keyword evidence="3 5" id="KW-1133">Transmembrane helix</keyword>
<keyword evidence="4 5" id="KW-0472">Membrane</keyword>
<dbReference type="InterPro" id="IPR017981">
    <property type="entry name" value="GPCR_2-like_7TM"/>
</dbReference>
<feature type="domain" description="G-protein coupled receptors family 2 profile 2" evidence="7">
    <location>
        <begin position="168"/>
        <end position="432"/>
    </location>
</feature>
<keyword evidence="2 5" id="KW-0812">Transmembrane</keyword>
<evidence type="ECO:0000256" key="2">
    <source>
        <dbReference type="ARBA" id="ARBA00022692"/>
    </source>
</evidence>
<reference evidence="8" key="1">
    <citation type="journal article" date="2016" name="Insect Biochem. Mol. Biol.">
        <title>Multifaceted biological insights from a draft genome sequence of the tobacco hornworm moth, Manduca sexta.</title>
        <authorList>
            <person name="Kanost M.R."/>
            <person name="Arrese E.L."/>
            <person name="Cao X."/>
            <person name="Chen Y.R."/>
            <person name="Chellapilla S."/>
            <person name="Goldsmith M.R."/>
            <person name="Grosse-Wilde E."/>
            <person name="Heckel D.G."/>
            <person name="Herndon N."/>
            <person name="Jiang H."/>
            <person name="Papanicolaou A."/>
            <person name="Qu J."/>
            <person name="Soulages J.L."/>
            <person name="Vogel H."/>
            <person name="Walters J."/>
            <person name="Waterhouse R.M."/>
            <person name="Ahn S.J."/>
            <person name="Almeida F.C."/>
            <person name="An C."/>
            <person name="Aqrawi P."/>
            <person name="Bretschneider A."/>
            <person name="Bryant W.B."/>
            <person name="Bucks S."/>
            <person name="Chao H."/>
            <person name="Chevignon G."/>
            <person name="Christen J.M."/>
            <person name="Clarke D.F."/>
            <person name="Dittmer N.T."/>
            <person name="Ferguson L.C.F."/>
            <person name="Garavelou S."/>
            <person name="Gordon K.H.J."/>
            <person name="Gunaratna R.T."/>
            <person name="Han Y."/>
            <person name="Hauser F."/>
            <person name="He Y."/>
            <person name="Heidel-Fischer H."/>
            <person name="Hirsh A."/>
            <person name="Hu Y."/>
            <person name="Jiang H."/>
            <person name="Kalra D."/>
            <person name="Klinner C."/>
            <person name="Konig C."/>
            <person name="Kovar C."/>
            <person name="Kroll A.R."/>
            <person name="Kuwar S.S."/>
            <person name="Lee S.L."/>
            <person name="Lehman R."/>
            <person name="Li K."/>
            <person name="Li Z."/>
            <person name="Liang H."/>
            <person name="Lovelace S."/>
            <person name="Lu Z."/>
            <person name="Mansfield J.H."/>
            <person name="McCulloch K.J."/>
            <person name="Mathew T."/>
            <person name="Morton B."/>
            <person name="Muzny D.M."/>
            <person name="Neunemann D."/>
            <person name="Ongeri F."/>
            <person name="Pauchet Y."/>
            <person name="Pu L.L."/>
            <person name="Pyrousis I."/>
            <person name="Rao X.J."/>
            <person name="Redding A."/>
            <person name="Roesel C."/>
            <person name="Sanchez-Gracia A."/>
            <person name="Schaack S."/>
            <person name="Shukla A."/>
            <person name="Tetreau G."/>
            <person name="Wang Y."/>
            <person name="Xiong G.H."/>
            <person name="Traut W."/>
            <person name="Walsh T.K."/>
            <person name="Worley K.C."/>
            <person name="Wu D."/>
            <person name="Wu W."/>
            <person name="Wu Y.Q."/>
            <person name="Zhang X."/>
            <person name="Zou Z."/>
            <person name="Zucker H."/>
            <person name="Briscoe A.D."/>
            <person name="Burmester T."/>
            <person name="Clem R.J."/>
            <person name="Feyereisen R."/>
            <person name="Grimmelikhuijzen C.J.P."/>
            <person name="Hamodrakas S.J."/>
            <person name="Hansson B.S."/>
            <person name="Huguet E."/>
            <person name="Jermiin L.S."/>
            <person name="Lan Q."/>
            <person name="Lehman H.K."/>
            <person name="Lorenzen M."/>
            <person name="Merzendorfer H."/>
            <person name="Michalopoulos I."/>
            <person name="Morton D.B."/>
            <person name="Muthukrishnan S."/>
            <person name="Oakeshott J.G."/>
            <person name="Palmer W."/>
            <person name="Park Y."/>
            <person name="Passarelli A.L."/>
            <person name="Rozas J."/>
            <person name="Schwartz L.M."/>
            <person name="Smith W."/>
            <person name="Southgate A."/>
            <person name="Vilcinskas A."/>
            <person name="Vogt R."/>
            <person name="Wang P."/>
            <person name="Werren J."/>
            <person name="Yu X.Q."/>
            <person name="Zhou J.J."/>
            <person name="Brown S.J."/>
            <person name="Scherer S.E."/>
            <person name="Richards S."/>
            <person name="Blissard G.W."/>
        </authorList>
    </citation>
    <scope>NUCLEOTIDE SEQUENCE</scope>
</reference>
<feature type="chain" id="PRO_5037251948" description="G-protein coupled receptors family 2 profile 2 domain-containing protein" evidence="6">
    <location>
        <begin position="25"/>
        <end position="463"/>
    </location>
</feature>
<comment type="caution">
    <text evidence="8">The sequence shown here is derived from an EMBL/GenBank/DDBJ whole genome shotgun (WGS) entry which is preliminary data.</text>
</comment>
<reference evidence="8" key="2">
    <citation type="submission" date="2020-12" db="EMBL/GenBank/DDBJ databases">
        <authorList>
            <person name="Kanost M."/>
        </authorList>
    </citation>
    <scope>NUCLEOTIDE SEQUENCE</scope>
</reference>
<evidence type="ECO:0000256" key="6">
    <source>
        <dbReference type="SAM" id="SignalP"/>
    </source>
</evidence>
<feature type="transmembrane region" description="Helical" evidence="5">
    <location>
        <begin position="173"/>
        <end position="190"/>
    </location>
</feature>
<comment type="subcellular location">
    <subcellularLocation>
        <location evidence="1">Membrane</location>
        <topology evidence="1">Multi-pass membrane protein</topology>
    </subcellularLocation>
</comment>
<evidence type="ECO:0000313" key="8">
    <source>
        <dbReference type="EMBL" id="KAG6444564.1"/>
    </source>
</evidence>
<accession>A0A921YTK6</accession>
<feature type="transmembrane region" description="Helical" evidence="5">
    <location>
        <begin position="239"/>
        <end position="257"/>
    </location>
</feature>
<dbReference type="GO" id="GO:0007166">
    <property type="term" value="P:cell surface receptor signaling pathway"/>
    <property type="evidence" value="ECO:0007669"/>
    <property type="project" value="InterPro"/>
</dbReference>
<name>A0A921YTK6_MANSE</name>
<evidence type="ECO:0000256" key="1">
    <source>
        <dbReference type="ARBA" id="ARBA00004141"/>
    </source>
</evidence>
<dbReference type="GO" id="GO:0005886">
    <property type="term" value="C:plasma membrane"/>
    <property type="evidence" value="ECO:0007669"/>
    <property type="project" value="TreeGrafter"/>
</dbReference>
<keyword evidence="6" id="KW-0732">Signal</keyword>
<evidence type="ECO:0000256" key="3">
    <source>
        <dbReference type="ARBA" id="ARBA00022989"/>
    </source>
</evidence>
<dbReference type="Proteomes" id="UP000791440">
    <property type="component" value="Unassembled WGS sequence"/>
</dbReference>
<feature type="signal peptide" evidence="6">
    <location>
        <begin position="1"/>
        <end position="24"/>
    </location>
</feature>
<feature type="transmembrane region" description="Helical" evidence="5">
    <location>
        <begin position="385"/>
        <end position="403"/>
    </location>
</feature>
<dbReference type="InterPro" id="IPR051384">
    <property type="entry name" value="Mth_GPCR"/>
</dbReference>
<evidence type="ECO:0000313" key="9">
    <source>
        <dbReference type="Proteomes" id="UP000791440"/>
    </source>
</evidence>
<dbReference type="PANTHER" id="PTHR47154">
    <property type="entry name" value="G-PROTEIN COUPLED RECEPTOR MTH-RELATED"/>
    <property type="match status" value="1"/>
</dbReference>
<protein>
    <recommendedName>
        <fullName evidence="7">G-protein coupled receptors family 2 profile 2 domain-containing protein</fullName>
    </recommendedName>
</protein>
<dbReference type="Gene3D" id="1.20.1070.10">
    <property type="entry name" value="Rhodopsin 7-helix transmembrane proteins"/>
    <property type="match status" value="1"/>
</dbReference>
<proteinExistence type="predicted"/>
<feature type="transmembrane region" description="Helical" evidence="5">
    <location>
        <begin position="278"/>
        <end position="299"/>
    </location>
</feature>
<dbReference type="PANTHER" id="PTHR47154:SF2">
    <property type="entry name" value="G-PROTEIN COUPLED RECEPTOR MTH-RELATED"/>
    <property type="match status" value="1"/>
</dbReference>
<sequence>MASRKAAVYVFLLLYLNTINSSSAYKVINKTNYELQCEENTCVPKCCPEGYVANLRKKCTYYPNKTLDFSGLKVYDIDLTRTVSNKEILIMPTMFENETFKNGAISLTYFAFNTYLTEAGFLYLESPNSFTRWFKRDSNQFCVDYALKRNKEPVLKFWASVEDFQEPDELSSMFAQWIICICLLMVLIVFPSVPANRNFNGIMLLHVIFSLFIVFVLFKIMNLMAMYENSCLIFTFSMYFFYIASFCWINVMAYNTWRTFRDYVEMQSARHTNGIRKMVVYSAYAWGLPLVLTICIAVVNSLDLRDTMPWFIQPNVPKHGCFIEGGEKLLYLLVPVFILLLVSLIFYLLTTRCISGIKQWTVQKPQPEDITYQFQNDYNWFKVQVAMFIAMVIHCLFEMASSLTTNIYITYFSVIYGILWGPLLFSIFIIYYCMLRKRSPNMSYPSQKKSQYELRTFENAATT</sequence>
<feature type="transmembrane region" description="Helical" evidence="5">
    <location>
        <begin position="202"/>
        <end position="227"/>
    </location>
</feature>